<keyword evidence="2" id="KW-1185">Reference proteome</keyword>
<gene>
    <name evidence="1" type="ORF">GCM10010387_15540</name>
</gene>
<reference evidence="1" key="2">
    <citation type="submission" date="2020-09" db="EMBL/GenBank/DDBJ databases">
        <authorList>
            <person name="Sun Q."/>
            <person name="Ohkuma M."/>
        </authorList>
    </citation>
    <scope>NUCLEOTIDE SEQUENCE</scope>
    <source>
        <strain evidence="1">JCM 4988</strain>
    </source>
</reference>
<accession>A0A918PV89</accession>
<dbReference type="Proteomes" id="UP000630936">
    <property type="component" value="Unassembled WGS sequence"/>
</dbReference>
<dbReference type="RefSeq" id="WP_190122176.1">
    <property type="nucleotide sequence ID" value="NZ_BMWG01000003.1"/>
</dbReference>
<reference evidence="1" key="1">
    <citation type="journal article" date="2014" name="Int. J. Syst. Evol. Microbiol.">
        <title>Complete genome sequence of Corynebacterium casei LMG S-19264T (=DSM 44701T), isolated from a smear-ripened cheese.</title>
        <authorList>
            <consortium name="US DOE Joint Genome Institute (JGI-PGF)"/>
            <person name="Walter F."/>
            <person name="Albersmeier A."/>
            <person name="Kalinowski J."/>
            <person name="Ruckert C."/>
        </authorList>
    </citation>
    <scope>NUCLEOTIDE SEQUENCE</scope>
    <source>
        <strain evidence="1">JCM 4988</strain>
    </source>
</reference>
<proteinExistence type="predicted"/>
<dbReference type="EMBL" id="BMWG01000003">
    <property type="protein sequence ID" value="GGZ23308.1"/>
    <property type="molecule type" value="Genomic_DNA"/>
</dbReference>
<evidence type="ECO:0000313" key="1">
    <source>
        <dbReference type="EMBL" id="GGZ23308.1"/>
    </source>
</evidence>
<protein>
    <submittedName>
        <fullName evidence="1">Uncharacterized protein</fullName>
    </submittedName>
</protein>
<sequence>MALHDTDALIIETDTAAESLPAPATVPGRTHDLTNTGTVTAVWSGGVGFTEGGANVASISVGRGQSKRVQSDGARWIVLPLGTARRVFAGKGVTDASGNVTFTFTPAFPTVPVITQAVETAITDVTECRLTAVAVGSATFNVRRSPSATVLGISLLQVPIPAAGVTVHCLATEAGQGV</sequence>
<evidence type="ECO:0000313" key="2">
    <source>
        <dbReference type="Proteomes" id="UP000630936"/>
    </source>
</evidence>
<name>A0A918PV89_9ACTN</name>
<comment type="caution">
    <text evidence="1">The sequence shown here is derived from an EMBL/GenBank/DDBJ whole genome shotgun (WGS) entry which is preliminary data.</text>
</comment>
<dbReference type="AlphaFoldDB" id="A0A918PV89"/>
<organism evidence="1 2">
    <name type="scientific">Streptomyces inusitatus</name>
    <dbReference type="NCBI Taxonomy" id="68221"/>
    <lineage>
        <taxon>Bacteria</taxon>
        <taxon>Bacillati</taxon>
        <taxon>Actinomycetota</taxon>
        <taxon>Actinomycetes</taxon>
        <taxon>Kitasatosporales</taxon>
        <taxon>Streptomycetaceae</taxon>
        <taxon>Streptomyces</taxon>
    </lineage>
</organism>